<feature type="transmembrane region" description="Helical" evidence="1">
    <location>
        <begin position="6"/>
        <end position="29"/>
    </location>
</feature>
<keyword evidence="1" id="KW-0472">Membrane</keyword>
<keyword evidence="1" id="KW-1133">Transmembrane helix</keyword>
<protein>
    <submittedName>
        <fullName evidence="2">Uncharacterized protein</fullName>
    </submittedName>
</protein>
<evidence type="ECO:0000313" key="3">
    <source>
        <dbReference type="Proteomes" id="UP000827609"/>
    </source>
</evidence>
<gene>
    <name evidence="2" type="ORF">pEaSNUABM7_00054</name>
</gene>
<keyword evidence="1" id="KW-0812">Transmembrane</keyword>
<organism evidence="2 3">
    <name type="scientific">Erwinia phage pEa_SNUABM_7</name>
    <dbReference type="NCBI Taxonomy" id="2866695"/>
    <lineage>
        <taxon>Viruses</taxon>
        <taxon>Duplodnaviria</taxon>
        <taxon>Heunggongvirae</taxon>
        <taxon>Uroviricota</taxon>
        <taxon>Caudoviricetes</taxon>
        <taxon>Snuvirus</taxon>
        <taxon>Snuvirus SNUABM7</taxon>
    </lineage>
</organism>
<sequence>MNDPVVLWSIIGVLLFLLACGGAFIYFLLRTVSETIFRSLWGGH</sequence>
<accession>A0AAE8BLB5</accession>
<name>A0AAE8BLB5_9CAUD</name>
<proteinExistence type="predicted"/>
<evidence type="ECO:0000313" key="2">
    <source>
        <dbReference type="EMBL" id="QYW04722.1"/>
    </source>
</evidence>
<dbReference type="EMBL" id="MZ475896">
    <property type="protein sequence ID" value="QYW04722.1"/>
    <property type="molecule type" value="Genomic_DNA"/>
</dbReference>
<evidence type="ECO:0000256" key="1">
    <source>
        <dbReference type="SAM" id="Phobius"/>
    </source>
</evidence>
<reference evidence="2" key="1">
    <citation type="submission" date="2021-06" db="EMBL/GenBank/DDBJ databases">
        <title>Complete genome sequence of Erwinia phage pEa_SNUABM_7.</title>
        <authorList>
            <person name="Kim S.G."/>
            <person name="Park S.C."/>
        </authorList>
    </citation>
    <scope>NUCLEOTIDE SEQUENCE</scope>
</reference>
<keyword evidence="3" id="KW-1185">Reference proteome</keyword>
<dbReference type="Proteomes" id="UP000827609">
    <property type="component" value="Segment"/>
</dbReference>